<name>A0A486XPF2_9GAMM</name>
<dbReference type="EMBL" id="CAAJGR010000100">
    <property type="protein sequence ID" value="VHO04445.1"/>
    <property type="molecule type" value="Genomic_DNA"/>
</dbReference>
<gene>
    <name evidence="2" type="ORF">BAL341_1861</name>
</gene>
<dbReference type="Pfam" id="PF07603">
    <property type="entry name" value="Lcl_C"/>
    <property type="match status" value="1"/>
</dbReference>
<reference evidence="2" key="1">
    <citation type="submission" date="2019-04" db="EMBL/GenBank/DDBJ databases">
        <authorList>
            <person name="Brambilla D."/>
        </authorList>
    </citation>
    <scope>NUCLEOTIDE SEQUENCE</scope>
    <source>
        <strain evidence="2">BAL1</strain>
    </source>
</reference>
<sequence length="351" mass="39730">MLVSVLLASAGLWPQLPKVEHYINVCEAAYIKHSEQPASDKFKYVSAWVYDEYTHVSFGSGNLGLITEQPQSGRLILNCLIRNNTSDVYELSYNWKDWKGAVFISNPAVKDVMPAYETEFYVADFRRDNSGQHFLGAKRYSQRGIRVSLDRIRPSDAILHGFHSLPGLDELPPSHAEIKLPAVEASRYQANDDGTVTDKTTGLMWQRCAWGRQWREGECHGEALVVPYSDAEVQVKWANHNKVAGYNDWRLPQIAELAGLVYCSSGQRNRIYPSGYGGECLGDYQEPTILLEAFDKEVAWGDTQLMPFWSSSMWRNSEGMYWSVFFDTGFIGDSSGKLDTGAIRLVREVKR</sequence>
<evidence type="ECO:0000259" key="1">
    <source>
        <dbReference type="Pfam" id="PF07603"/>
    </source>
</evidence>
<protein>
    <recommendedName>
        <fullName evidence="1">Lcl C-terminal domain-containing protein</fullName>
    </recommendedName>
</protein>
<feature type="domain" description="Lcl C-terminal" evidence="1">
    <location>
        <begin position="194"/>
        <end position="347"/>
    </location>
</feature>
<dbReference type="AlphaFoldDB" id="A0A486XPF2"/>
<proteinExistence type="predicted"/>
<evidence type="ECO:0000313" key="2">
    <source>
        <dbReference type="EMBL" id="VHO04445.1"/>
    </source>
</evidence>
<accession>A0A486XPF2</accession>
<dbReference type="InterPro" id="IPR011460">
    <property type="entry name" value="Lcl_C"/>
</dbReference>
<organism evidence="2">
    <name type="scientific">Rheinheimera sp. BAL341</name>
    <dbReference type="NCBI Taxonomy" id="1708203"/>
    <lineage>
        <taxon>Bacteria</taxon>
        <taxon>Pseudomonadati</taxon>
        <taxon>Pseudomonadota</taxon>
        <taxon>Gammaproteobacteria</taxon>
        <taxon>Chromatiales</taxon>
        <taxon>Chromatiaceae</taxon>
        <taxon>Rheinheimera</taxon>
    </lineage>
</organism>